<comment type="caution">
    <text evidence="3">The sequence shown here is derived from an EMBL/GenBank/DDBJ whole genome shotgun (WGS) entry which is preliminary data.</text>
</comment>
<dbReference type="GO" id="GO:0005524">
    <property type="term" value="F:ATP binding"/>
    <property type="evidence" value="ECO:0007669"/>
    <property type="project" value="InterPro"/>
</dbReference>
<dbReference type="EC" id="3.4.21.53" evidence="1"/>
<name>A0A917TQM5_9ACTN</name>
<proteinExistence type="inferred from homology"/>
<dbReference type="GO" id="GO:0004176">
    <property type="term" value="F:ATP-dependent peptidase activity"/>
    <property type="evidence" value="ECO:0007669"/>
    <property type="project" value="UniProtKB-UniRule"/>
</dbReference>
<feature type="active site" evidence="1">
    <location>
        <position position="285"/>
    </location>
</feature>
<dbReference type="Gene3D" id="2.30.42.10">
    <property type="match status" value="1"/>
</dbReference>
<dbReference type="GO" id="GO:0030163">
    <property type="term" value="P:protein catabolic process"/>
    <property type="evidence" value="ECO:0007669"/>
    <property type="project" value="InterPro"/>
</dbReference>
<evidence type="ECO:0000256" key="1">
    <source>
        <dbReference type="PROSITE-ProRule" id="PRU01122"/>
    </source>
</evidence>
<accession>A0A917TQM5</accession>
<feature type="active site" evidence="1">
    <location>
        <position position="240"/>
    </location>
</feature>
<dbReference type="Pfam" id="PF13180">
    <property type="entry name" value="PDZ_2"/>
    <property type="match status" value="1"/>
</dbReference>
<dbReference type="InterPro" id="IPR008269">
    <property type="entry name" value="Lon_proteolytic"/>
</dbReference>
<dbReference type="SUPFAM" id="SSF50156">
    <property type="entry name" value="PDZ domain-like"/>
    <property type="match status" value="1"/>
</dbReference>
<dbReference type="PANTHER" id="PTHR10046">
    <property type="entry name" value="ATP DEPENDENT LON PROTEASE FAMILY MEMBER"/>
    <property type="match status" value="1"/>
</dbReference>
<keyword evidence="1" id="KW-0378">Hydrolase</keyword>
<comment type="catalytic activity">
    <reaction evidence="1">
        <text>Hydrolysis of proteins in presence of ATP.</text>
        <dbReference type="EC" id="3.4.21.53"/>
    </reaction>
</comment>
<keyword evidence="4" id="KW-1185">Reference proteome</keyword>
<dbReference type="GO" id="GO:0006508">
    <property type="term" value="P:proteolysis"/>
    <property type="evidence" value="ECO:0007669"/>
    <property type="project" value="UniProtKB-KW"/>
</dbReference>
<protein>
    <recommendedName>
        <fullName evidence="1">endopeptidase La</fullName>
        <ecNumber evidence="1">3.4.21.53</ecNumber>
    </recommendedName>
</protein>
<dbReference type="Pfam" id="PF05362">
    <property type="entry name" value="Lon_C"/>
    <property type="match status" value="1"/>
</dbReference>
<gene>
    <name evidence="3" type="ORF">GCM10007977_037870</name>
</gene>
<dbReference type="Proteomes" id="UP000642070">
    <property type="component" value="Unassembled WGS sequence"/>
</dbReference>
<dbReference type="GO" id="GO:0004252">
    <property type="term" value="F:serine-type endopeptidase activity"/>
    <property type="evidence" value="ECO:0007669"/>
    <property type="project" value="UniProtKB-UniRule"/>
</dbReference>
<keyword evidence="1" id="KW-0645">Protease</keyword>
<dbReference type="Gene3D" id="3.30.230.10">
    <property type="match status" value="1"/>
</dbReference>
<dbReference type="SUPFAM" id="SSF54211">
    <property type="entry name" value="Ribosomal protein S5 domain 2-like"/>
    <property type="match status" value="1"/>
</dbReference>
<dbReference type="EMBL" id="BMPI01000016">
    <property type="protein sequence ID" value="GGM32889.1"/>
    <property type="molecule type" value="Genomic_DNA"/>
</dbReference>
<dbReference type="InterPro" id="IPR036034">
    <property type="entry name" value="PDZ_sf"/>
</dbReference>
<dbReference type="PROSITE" id="PS51786">
    <property type="entry name" value="LON_PROTEOLYTIC"/>
    <property type="match status" value="1"/>
</dbReference>
<dbReference type="AlphaFoldDB" id="A0A917TQM5"/>
<reference evidence="3" key="2">
    <citation type="submission" date="2020-09" db="EMBL/GenBank/DDBJ databases">
        <authorList>
            <person name="Sun Q."/>
            <person name="Ohkuma M."/>
        </authorList>
    </citation>
    <scope>NUCLEOTIDE SEQUENCE</scope>
    <source>
        <strain evidence="3">JCM 19831</strain>
    </source>
</reference>
<dbReference type="InterPro" id="IPR014721">
    <property type="entry name" value="Ribsml_uS5_D2-typ_fold_subgr"/>
</dbReference>
<evidence type="ECO:0000313" key="3">
    <source>
        <dbReference type="EMBL" id="GGM32889.1"/>
    </source>
</evidence>
<dbReference type="InterPro" id="IPR027065">
    <property type="entry name" value="Lon_Prtase"/>
</dbReference>
<dbReference type="RefSeq" id="WP_190251175.1">
    <property type="nucleotide sequence ID" value="NZ_BMPI01000016.1"/>
</dbReference>
<dbReference type="InterPro" id="IPR001478">
    <property type="entry name" value="PDZ"/>
</dbReference>
<evidence type="ECO:0000313" key="4">
    <source>
        <dbReference type="Proteomes" id="UP000642070"/>
    </source>
</evidence>
<sequence length="344" mass="36722">MRRRGLTVLFGALLLLVLSWQATVVKVPYVEMGPGPTYNTLGTDTGKPDGKPIINVSGVPVTKSAGELRMTTVSVQPDMTLLDAMIGWFRDDRAVVPRELIYPPDRTEQQVQDDNARDFKESQTSAETVALRELGYPVQITVGEVTEGYPAAGQLQKDDVITAIDGTAVTSVSKLTELVRAKPADTPRQVEFKRGSETKTVSLTTKKGDDGNPRLGVVVEAKQPHPFDLSIQLDRIGGPSAGLMFTLGIIDTIKPEDLTGGYIIAGTGTIDDEGNVGPIGGIPQKLVAAKAVKAKFFLTPAANCAEAMDNSQPGLPLVKVSTLDDALNALEQVRAGRTPTLCSR</sequence>
<evidence type="ECO:0000259" key="2">
    <source>
        <dbReference type="PROSITE" id="PS51786"/>
    </source>
</evidence>
<dbReference type="InterPro" id="IPR020568">
    <property type="entry name" value="Ribosomal_Su5_D2-typ_SF"/>
</dbReference>
<feature type="domain" description="Lon proteolytic" evidence="2">
    <location>
        <begin position="236"/>
        <end position="333"/>
    </location>
</feature>
<keyword evidence="1" id="KW-0720">Serine protease</keyword>
<organism evidence="3 4">
    <name type="scientific">Dactylosporangium sucinum</name>
    <dbReference type="NCBI Taxonomy" id="1424081"/>
    <lineage>
        <taxon>Bacteria</taxon>
        <taxon>Bacillati</taxon>
        <taxon>Actinomycetota</taxon>
        <taxon>Actinomycetes</taxon>
        <taxon>Micromonosporales</taxon>
        <taxon>Micromonosporaceae</taxon>
        <taxon>Dactylosporangium</taxon>
    </lineage>
</organism>
<comment type="similarity">
    <text evidence="1">Belongs to the peptidase S16 family.</text>
</comment>
<reference evidence="3" key="1">
    <citation type="journal article" date="2014" name="Int. J. Syst. Evol. Microbiol.">
        <title>Complete genome sequence of Corynebacterium casei LMG S-19264T (=DSM 44701T), isolated from a smear-ripened cheese.</title>
        <authorList>
            <consortium name="US DOE Joint Genome Institute (JGI-PGF)"/>
            <person name="Walter F."/>
            <person name="Albersmeier A."/>
            <person name="Kalinowski J."/>
            <person name="Ruckert C."/>
        </authorList>
    </citation>
    <scope>NUCLEOTIDE SEQUENCE</scope>
    <source>
        <strain evidence="3">JCM 19831</strain>
    </source>
</reference>